<evidence type="ECO:0000313" key="1">
    <source>
        <dbReference type="EMBL" id="QQP93683.1"/>
    </source>
</evidence>
<keyword evidence="2" id="KW-1185">Reference proteome</keyword>
<sequence length="234" mass="24336">MANYSIQITTDQTSLTDLAASGFRLMVFKAVYTTMGGGAPLVWFETTGYSLTNTIGWSTSTQAYTSPTTDTTLASGQTVLVGTAYPIAAGQTLQVTSASGTGAVVNNTSGTNIYIDNTTSSEFFCGLCQQLDWQGVAGSCVPTFALPLYGGIIDMTTPAEAVLIAFDAEPLTAGTATYQLLSPALLVDFSEADGTALDVTYAIDTNWAANTGACYTQVAAGTDLVPLLFLEPDD</sequence>
<reference evidence="1" key="1">
    <citation type="submission" date="2021-02" db="EMBL/GenBank/DDBJ databases">
        <title>Skermanella TT6 skin isolate.</title>
        <authorList>
            <person name="Lee K."/>
            <person name="Ganzorig M."/>
        </authorList>
    </citation>
    <scope>NUCLEOTIDE SEQUENCE</scope>
    <source>
        <strain evidence="1">TT6</strain>
    </source>
</reference>
<organism evidence="1 2">
    <name type="scientific">Skermanella cutis</name>
    <dbReference type="NCBI Taxonomy" id="2775420"/>
    <lineage>
        <taxon>Bacteria</taxon>
        <taxon>Pseudomonadati</taxon>
        <taxon>Pseudomonadota</taxon>
        <taxon>Alphaproteobacteria</taxon>
        <taxon>Rhodospirillales</taxon>
        <taxon>Azospirillaceae</taxon>
        <taxon>Skermanella</taxon>
    </lineage>
</organism>
<dbReference type="Proteomes" id="UP000595197">
    <property type="component" value="Plasmid pTT6-2"/>
</dbReference>
<dbReference type="RefSeq" id="WP_201083429.1">
    <property type="nucleotide sequence ID" value="NZ_CP067422.1"/>
</dbReference>
<proteinExistence type="predicted"/>
<evidence type="ECO:0000313" key="2">
    <source>
        <dbReference type="Proteomes" id="UP000595197"/>
    </source>
</evidence>
<accession>A0ABX7BH20</accession>
<dbReference type="EMBL" id="CP067422">
    <property type="protein sequence ID" value="QQP93683.1"/>
    <property type="molecule type" value="Genomic_DNA"/>
</dbReference>
<gene>
    <name evidence="1" type="ORF">IGS68_32230</name>
</gene>
<protein>
    <submittedName>
        <fullName evidence="1">Uncharacterized protein</fullName>
    </submittedName>
</protein>
<name>A0ABX7BH20_9PROT</name>
<keyword evidence="1" id="KW-0614">Plasmid</keyword>
<geneLocation type="plasmid" evidence="1 2">
    <name>pTT6-2</name>
</geneLocation>